<organism evidence="2">
    <name type="scientific">marine sediment metagenome</name>
    <dbReference type="NCBI Taxonomy" id="412755"/>
    <lineage>
        <taxon>unclassified sequences</taxon>
        <taxon>metagenomes</taxon>
        <taxon>ecological metagenomes</taxon>
    </lineage>
</organism>
<dbReference type="AlphaFoldDB" id="X0TJP5"/>
<comment type="caution">
    <text evidence="2">The sequence shown here is derived from an EMBL/GenBank/DDBJ whole genome shotgun (WGS) entry which is preliminary data.</text>
</comment>
<feature type="non-terminal residue" evidence="2">
    <location>
        <position position="1"/>
    </location>
</feature>
<feature type="transmembrane region" description="Helical" evidence="1">
    <location>
        <begin position="106"/>
        <end position="129"/>
    </location>
</feature>
<gene>
    <name evidence="2" type="ORF">S01H1_22963</name>
</gene>
<protein>
    <submittedName>
        <fullName evidence="2">Uncharacterized protein</fullName>
    </submittedName>
</protein>
<evidence type="ECO:0000313" key="2">
    <source>
        <dbReference type="EMBL" id="GAF93444.1"/>
    </source>
</evidence>
<reference evidence="2" key="1">
    <citation type="journal article" date="2014" name="Front. Microbiol.">
        <title>High frequency of phylogenetically diverse reductive dehalogenase-homologous genes in deep subseafloor sedimentary metagenomes.</title>
        <authorList>
            <person name="Kawai M."/>
            <person name="Futagami T."/>
            <person name="Toyoda A."/>
            <person name="Takaki Y."/>
            <person name="Nishi S."/>
            <person name="Hori S."/>
            <person name="Arai W."/>
            <person name="Tsubouchi T."/>
            <person name="Morono Y."/>
            <person name="Uchiyama I."/>
            <person name="Ito T."/>
            <person name="Fujiyama A."/>
            <person name="Inagaki F."/>
            <person name="Takami H."/>
        </authorList>
    </citation>
    <scope>NUCLEOTIDE SEQUENCE</scope>
    <source>
        <strain evidence="2">Expedition CK06-06</strain>
    </source>
</reference>
<keyword evidence="1" id="KW-0472">Membrane</keyword>
<feature type="transmembrane region" description="Helical" evidence="1">
    <location>
        <begin position="39"/>
        <end position="54"/>
    </location>
</feature>
<dbReference type="EMBL" id="BARS01013103">
    <property type="protein sequence ID" value="GAF93444.1"/>
    <property type="molecule type" value="Genomic_DNA"/>
</dbReference>
<sequence>TSKVRPEDRAKGVLAYYNYDCYYDQNQDMRSSFKEYTDRMYYINYVLFFMILMVQEHYKKPKNGRKIGFPQGLVNLLCIAGILGVISSLIPLFTGNAIPTYIALKFFSGVLWMSCTILVIFLVDMYFFVNN</sequence>
<evidence type="ECO:0000256" key="1">
    <source>
        <dbReference type="SAM" id="Phobius"/>
    </source>
</evidence>
<name>X0TJP5_9ZZZZ</name>
<keyword evidence="1" id="KW-0812">Transmembrane</keyword>
<feature type="transmembrane region" description="Helical" evidence="1">
    <location>
        <begin position="74"/>
        <end position="94"/>
    </location>
</feature>
<keyword evidence="1" id="KW-1133">Transmembrane helix</keyword>
<accession>X0TJP5</accession>
<proteinExistence type="predicted"/>